<dbReference type="Proteomes" id="UP000751190">
    <property type="component" value="Unassembled WGS sequence"/>
</dbReference>
<keyword evidence="2" id="KW-0812">Transmembrane</keyword>
<keyword evidence="5" id="KW-1185">Reference proteome</keyword>
<dbReference type="InterPro" id="IPR027283">
    <property type="entry name" value="YerD"/>
</dbReference>
<dbReference type="InterPro" id="IPR013785">
    <property type="entry name" value="Aldolase_TIM"/>
</dbReference>
<evidence type="ECO:0000313" key="5">
    <source>
        <dbReference type="Proteomes" id="UP000751190"/>
    </source>
</evidence>
<name>A0A8J5XED5_DIALT</name>
<dbReference type="InterPro" id="IPR002932">
    <property type="entry name" value="Glu_synthdom"/>
</dbReference>
<dbReference type="InterPro" id="IPR024188">
    <property type="entry name" value="GltB"/>
</dbReference>
<accession>A0A8J5XED5</accession>
<gene>
    <name evidence="4" type="ORF">KFE25_005723</name>
</gene>
<keyword evidence="2" id="KW-0472">Membrane</keyword>
<protein>
    <recommendedName>
        <fullName evidence="3">Glutamate synthase domain-containing protein</fullName>
    </recommendedName>
</protein>
<dbReference type="GO" id="GO:0015930">
    <property type="term" value="F:glutamate synthase activity"/>
    <property type="evidence" value="ECO:0007669"/>
    <property type="project" value="InterPro"/>
</dbReference>
<dbReference type="AlphaFoldDB" id="A0A8J5XED5"/>
<dbReference type="CDD" id="cd02808">
    <property type="entry name" value="GltS_FMN"/>
    <property type="match status" value="1"/>
</dbReference>
<keyword evidence="2" id="KW-1133">Transmembrane helix</keyword>
<dbReference type="OMA" id="CIGHPWE"/>
<feature type="domain" description="Glutamate synthase" evidence="3">
    <location>
        <begin position="228"/>
        <end position="543"/>
    </location>
</feature>
<organism evidence="4 5">
    <name type="scientific">Diacronema lutheri</name>
    <name type="common">Unicellular marine alga</name>
    <name type="synonym">Monochrysis lutheri</name>
    <dbReference type="NCBI Taxonomy" id="2081491"/>
    <lineage>
        <taxon>Eukaryota</taxon>
        <taxon>Haptista</taxon>
        <taxon>Haptophyta</taxon>
        <taxon>Pavlovophyceae</taxon>
        <taxon>Pavlovales</taxon>
        <taxon>Pavlovaceae</taxon>
        <taxon>Diacronema</taxon>
    </lineage>
</organism>
<dbReference type="PANTHER" id="PTHR43819">
    <property type="entry name" value="ARCHAEAL-TYPE GLUTAMATE SYNTHASE [NADPH]"/>
    <property type="match status" value="1"/>
</dbReference>
<dbReference type="Gene3D" id="3.20.20.70">
    <property type="entry name" value="Aldolase class I"/>
    <property type="match status" value="1"/>
</dbReference>
<evidence type="ECO:0000256" key="2">
    <source>
        <dbReference type="SAM" id="Phobius"/>
    </source>
</evidence>
<feature type="transmembrane region" description="Helical" evidence="2">
    <location>
        <begin position="76"/>
        <end position="94"/>
    </location>
</feature>
<evidence type="ECO:0000259" key="3">
    <source>
        <dbReference type="Pfam" id="PF01645"/>
    </source>
</evidence>
<dbReference type="EMBL" id="JAGTXO010000043">
    <property type="protein sequence ID" value="KAG8459212.1"/>
    <property type="molecule type" value="Genomic_DNA"/>
</dbReference>
<comment type="similarity">
    <text evidence="1">Belongs to the glutamate synthase family.</text>
</comment>
<comment type="caution">
    <text evidence="4">The sequence shown here is derived from an EMBL/GenBank/DDBJ whole genome shotgun (WGS) entry which is preliminary data.</text>
</comment>
<dbReference type="SUPFAM" id="SSF51395">
    <property type="entry name" value="FMN-linked oxidoreductases"/>
    <property type="match status" value="1"/>
</dbReference>
<dbReference type="GO" id="GO:0006537">
    <property type="term" value="P:glutamate biosynthetic process"/>
    <property type="evidence" value="ECO:0007669"/>
    <property type="project" value="InterPro"/>
</dbReference>
<evidence type="ECO:0000313" key="4">
    <source>
        <dbReference type="EMBL" id="KAG8459212.1"/>
    </source>
</evidence>
<dbReference type="OrthoDB" id="2127336at2759"/>
<dbReference type="Pfam" id="PF01645">
    <property type="entry name" value="Glu_synthase"/>
    <property type="match status" value="1"/>
</dbReference>
<proteinExistence type="inferred from homology"/>
<dbReference type="PIRSF" id="PIRSF006429">
    <property type="entry name" value="GOGAT_lg_2"/>
    <property type="match status" value="1"/>
</dbReference>
<dbReference type="PIRSF" id="PIRSF500060">
    <property type="entry name" value="UCP500060"/>
    <property type="match status" value="1"/>
</dbReference>
<evidence type="ECO:0000256" key="1">
    <source>
        <dbReference type="ARBA" id="ARBA00009716"/>
    </source>
</evidence>
<reference evidence="4" key="1">
    <citation type="submission" date="2021-05" db="EMBL/GenBank/DDBJ databases">
        <title>The genome of the haptophyte Pavlova lutheri (Diacronema luteri, Pavlovales) - a model for lipid biosynthesis in eukaryotic algae.</title>
        <authorList>
            <person name="Hulatt C.J."/>
            <person name="Posewitz M.C."/>
        </authorList>
    </citation>
    <scope>NUCLEOTIDE SEQUENCE</scope>
    <source>
        <strain evidence="4">NIVA-4/92</strain>
    </source>
</reference>
<sequence>MSTVCRRSPWRGALTARLAAPLVRAPRLAACARPHLAAFHATPRVRDTWLPWDPNKKSNAHVELHELIELWSRDKFYATGAGLTLGLGVVAVLYGPFSFAAAATALPVGLWWYVGLSDIHQSRHTIMRNFPVLGRLRYLLESIRPEIRQYFIETDNEHNPISRAKRTIVYQRAKGARDSLPFGTREDVYATGHEWANHSLYPKVAPLDKARVRFGGPDCKQPYDGSILNISAMSYGAISDNAVLALNKAARMGSFSHNTGEGGVSASHKEHGGDLVWNIGTGYFGCRRPGGGFDAARFRETAATPSIKMIELKLSQGAKPAHGGILPASKVTPAIAEARGVNLGEDCNSPPSHSAFSCPHTMMEFIAKLRELSGGKPIGFKLCVGRPDELLSLAHAMVDTRIYPDFITVDGAEGGTGAAPVEFSNSIGMPLVEGLRLTHNALLGTGVRKHVKLIASGRVFSGMGIVRKIALGADAVNAARAFMFALGCIQSLKCNTNKCPTGVTSQDPELMAGLVVGDKAERVLRYHQKTVHAALEIIGAIGLESPSEIEAKHIFRRVSSTKVLSYEQQYPAIEEGCLLPGRSNNSPALQRWYSTWGLHLQAHKDHNARFTVR</sequence>
<dbReference type="PANTHER" id="PTHR43819:SF1">
    <property type="entry name" value="ARCHAEAL-TYPE GLUTAMATE SYNTHASE [NADPH]"/>
    <property type="match status" value="1"/>
</dbReference>